<dbReference type="PROSITE" id="PS00108">
    <property type="entry name" value="PROTEIN_KINASE_ST"/>
    <property type="match status" value="1"/>
</dbReference>
<evidence type="ECO:0000256" key="7">
    <source>
        <dbReference type="PROSITE-ProRule" id="PRU10141"/>
    </source>
</evidence>
<organism evidence="10 11">
    <name type="scientific">Allocatelliglobosispora scoriae</name>
    <dbReference type="NCBI Taxonomy" id="643052"/>
    <lineage>
        <taxon>Bacteria</taxon>
        <taxon>Bacillati</taxon>
        <taxon>Actinomycetota</taxon>
        <taxon>Actinomycetes</taxon>
        <taxon>Micromonosporales</taxon>
        <taxon>Micromonosporaceae</taxon>
        <taxon>Allocatelliglobosispora</taxon>
    </lineage>
</organism>
<dbReference type="Gene3D" id="3.30.200.20">
    <property type="entry name" value="Phosphorylase Kinase, domain 1"/>
    <property type="match status" value="1"/>
</dbReference>
<evidence type="ECO:0000256" key="3">
    <source>
        <dbReference type="ARBA" id="ARBA00022679"/>
    </source>
</evidence>
<dbReference type="Pfam" id="PF00069">
    <property type="entry name" value="Pkinase"/>
    <property type="match status" value="1"/>
</dbReference>
<dbReference type="SMART" id="SM00220">
    <property type="entry name" value="S_TKc"/>
    <property type="match status" value="1"/>
</dbReference>
<evidence type="ECO:0000256" key="8">
    <source>
        <dbReference type="SAM" id="MobiDB-lite"/>
    </source>
</evidence>
<dbReference type="InterPro" id="IPR011009">
    <property type="entry name" value="Kinase-like_dom_sf"/>
</dbReference>
<proteinExistence type="predicted"/>
<sequence>MRDLGGRYRLQQQIGQGGMAAVWQAYDTVLERVVAVKLLTPEHTQDAHAYDRAHNEARYAARIGHPNVAAVYDFGTSRRAGLGAAYLVMELIEGPRLVDYLRQGPMDWRFAVKVCAEVAAGLAAAHGHGIVHRDIKPANVVITPAGAKILDFGIAAMTGTPDRNADGSMVGTAGYMAPERVEGHHPVTPASDMYALGVLLHQCLAAGRPPPPGPLPEPDALHLFPELLVLPTVEDLAPRVATIWAGCMRDDPVQRPTAVAAALILSVCVDAQVYVPVVTPSRPPTSTSSGFVDSFDAETMEHRPDLTALPTEGWQRPE</sequence>
<evidence type="ECO:0000256" key="2">
    <source>
        <dbReference type="ARBA" id="ARBA00022527"/>
    </source>
</evidence>
<gene>
    <name evidence="10" type="ORF">F4553_006000</name>
</gene>
<keyword evidence="2" id="KW-0723">Serine/threonine-protein kinase</keyword>
<feature type="domain" description="Protein kinase" evidence="9">
    <location>
        <begin position="8"/>
        <end position="275"/>
    </location>
</feature>
<protein>
    <recommendedName>
        <fullName evidence="1">non-specific serine/threonine protein kinase</fullName>
        <ecNumber evidence="1">2.7.11.1</ecNumber>
    </recommendedName>
</protein>
<evidence type="ECO:0000313" key="10">
    <source>
        <dbReference type="EMBL" id="MBB5872566.1"/>
    </source>
</evidence>
<keyword evidence="6 7" id="KW-0067">ATP-binding</keyword>
<dbReference type="EMBL" id="JACHMN010000003">
    <property type="protein sequence ID" value="MBB5872566.1"/>
    <property type="molecule type" value="Genomic_DNA"/>
</dbReference>
<dbReference type="EC" id="2.7.11.1" evidence="1"/>
<keyword evidence="3 10" id="KW-0808">Transferase</keyword>
<feature type="region of interest" description="Disordered" evidence="8">
    <location>
        <begin position="279"/>
        <end position="318"/>
    </location>
</feature>
<dbReference type="PROSITE" id="PS00107">
    <property type="entry name" value="PROTEIN_KINASE_ATP"/>
    <property type="match status" value="1"/>
</dbReference>
<dbReference type="GO" id="GO:0004674">
    <property type="term" value="F:protein serine/threonine kinase activity"/>
    <property type="evidence" value="ECO:0007669"/>
    <property type="project" value="UniProtKB-KW"/>
</dbReference>
<dbReference type="PANTHER" id="PTHR43289">
    <property type="entry name" value="MITOGEN-ACTIVATED PROTEIN KINASE KINASE KINASE 20-RELATED"/>
    <property type="match status" value="1"/>
</dbReference>
<dbReference type="InterPro" id="IPR008271">
    <property type="entry name" value="Ser/Thr_kinase_AS"/>
</dbReference>
<evidence type="ECO:0000256" key="1">
    <source>
        <dbReference type="ARBA" id="ARBA00012513"/>
    </source>
</evidence>
<dbReference type="GO" id="GO:0005524">
    <property type="term" value="F:ATP binding"/>
    <property type="evidence" value="ECO:0007669"/>
    <property type="project" value="UniProtKB-UniRule"/>
</dbReference>
<dbReference type="Proteomes" id="UP000587527">
    <property type="component" value="Unassembled WGS sequence"/>
</dbReference>
<keyword evidence="4 7" id="KW-0547">Nucleotide-binding</keyword>
<dbReference type="PANTHER" id="PTHR43289:SF6">
    <property type="entry name" value="SERINE_THREONINE-PROTEIN KINASE NEKL-3"/>
    <property type="match status" value="1"/>
</dbReference>
<feature type="compositionally biased region" description="Low complexity" evidence="8">
    <location>
        <begin position="279"/>
        <end position="289"/>
    </location>
</feature>
<feature type="binding site" evidence="7">
    <location>
        <position position="37"/>
    </location>
    <ligand>
        <name>ATP</name>
        <dbReference type="ChEBI" id="CHEBI:30616"/>
    </ligand>
</feature>
<keyword evidence="5 10" id="KW-0418">Kinase</keyword>
<accession>A0A841BYD6</accession>
<dbReference type="Gene3D" id="1.10.510.10">
    <property type="entry name" value="Transferase(Phosphotransferase) domain 1"/>
    <property type="match status" value="1"/>
</dbReference>
<evidence type="ECO:0000313" key="11">
    <source>
        <dbReference type="Proteomes" id="UP000587527"/>
    </source>
</evidence>
<evidence type="ECO:0000259" key="9">
    <source>
        <dbReference type="PROSITE" id="PS50011"/>
    </source>
</evidence>
<keyword evidence="11" id="KW-1185">Reference proteome</keyword>
<reference evidence="10 11" key="1">
    <citation type="submission" date="2020-08" db="EMBL/GenBank/DDBJ databases">
        <title>Sequencing the genomes of 1000 actinobacteria strains.</title>
        <authorList>
            <person name="Klenk H.-P."/>
        </authorList>
    </citation>
    <scope>NUCLEOTIDE SEQUENCE [LARGE SCALE GENOMIC DNA]</scope>
    <source>
        <strain evidence="10 11">DSM 45362</strain>
    </source>
</reference>
<comment type="caution">
    <text evidence="10">The sequence shown here is derived from an EMBL/GenBank/DDBJ whole genome shotgun (WGS) entry which is preliminary data.</text>
</comment>
<dbReference type="PROSITE" id="PS50011">
    <property type="entry name" value="PROTEIN_KINASE_DOM"/>
    <property type="match status" value="1"/>
</dbReference>
<evidence type="ECO:0000256" key="6">
    <source>
        <dbReference type="ARBA" id="ARBA00022840"/>
    </source>
</evidence>
<name>A0A841BYD6_9ACTN</name>
<dbReference type="CDD" id="cd14014">
    <property type="entry name" value="STKc_PknB_like"/>
    <property type="match status" value="1"/>
</dbReference>
<dbReference type="AlphaFoldDB" id="A0A841BYD6"/>
<evidence type="ECO:0000256" key="5">
    <source>
        <dbReference type="ARBA" id="ARBA00022777"/>
    </source>
</evidence>
<dbReference type="SUPFAM" id="SSF56112">
    <property type="entry name" value="Protein kinase-like (PK-like)"/>
    <property type="match status" value="1"/>
</dbReference>
<dbReference type="InterPro" id="IPR017441">
    <property type="entry name" value="Protein_kinase_ATP_BS"/>
</dbReference>
<evidence type="ECO:0000256" key="4">
    <source>
        <dbReference type="ARBA" id="ARBA00022741"/>
    </source>
</evidence>
<dbReference type="InterPro" id="IPR000719">
    <property type="entry name" value="Prot_kinase_dom"/>
</dbReference>